<sequence length="1145" mass="126076">MNATQTNCRVNENYLQNLVTTCTFELNAAASAGDYVYVELNAAASAGDVVYFELNAAASAAVQASAGAYMSGAFVRLEVLRTVLCVPLFGQTGREGELQGLQSLVAKLQANTASLAAAERDARSVQPPVCEPEVVAGPRSVRELRFGGFERLLAVDVEPLKGEVDPPRILISVPTSEMPLAVRDPFEASDCCRLANHLLTLLANQAEHLPQSALARFSLIARLMTQLLPMPLPVHHPHKAARCFWMQEMKQETKALQSFRSTGRQFLYEAFRIGTAAHETGLVYRMKGGAFTVQSIEPHVVRKKGGKEYEGWNTSSPILSSLMAEQAAKGKNITLAPVSAWAQRVTLARNTPDVYVSVLYIAELDQYYYYMFEVQPPFRVLGMGATWFCLIRCFFDSSIPEALGLLAEGGAHEGQRLAAIEDFLPSPPEWPRGVTLIVMAHKRDRLHGLLATVNRYCQSSPDLLHEVVMIWNNQTDPETVELMRQNTSGGAVPVRVLETDANSMNNRFAVWGALQTEGAIVQDDDMWVSSDSLQLLVDAWRQQPDRLFGAANERVDVQSRNATDKLTNGESWENNSYQWKEVNPKCYSQSSPDIPSDIPSDVPYCVFEARDYSILLPHPWVLSRRYLKEYMLNPEGTKLVDDMMNCDDIYLNSVVSNATRAAPIALDIPVHRFPEWANGDAMWVSQGKKWLEKRSRCLEKVNSMYAGEPVSEETGTVWRRNFSGLVLSEAAQGHKATGARHNMPVFEVADGELAVVEHVDALLWACQGAALILGVTGRWLLSSHPPSGAAKERVAIYVQGNARWESGRWTLDLGWHHRLFSPVTPSLVISGYVSQGVVLVNLLLPYLLYSGVLKPLLAYFVDGEYPSQETVLKVLDVEWYLQSLVLWRLMAFAAAGWEPAVAVVVWSMTHTIYFLPAFAVGQLFPLSELLQAVEPCLSVNLIGTAVLSAWVWAFGVLHGDSLPTLDAFRKLLAWKQFPVLVPALEAGATLGGKWGEMFLAPFLAVFPPLLYSAMVIILLATVIPRSTTCFTKAGGEGSLYIYLFHPFVISSLVPGLKLLPPDLVAALPSNYLVQSSAGHLAVYMFGLGLCLLLAAILSCDTLLALFNPFMKPEWLVNLALGAPPARTPLPSKGPKVEQMAATSHP</sequence>
<evidence type="ECO:0000256" key="1">
    <source>
        <dbReference type="ARBA" id="ARBA00004370"/>
    </source>
</evidence>
<dbReference type="InterPro" id="IPR015338">
    <property type="entry name" value="GT64_dom"/>
</dbReference>
<proteinExistence type="predicted"/>
<evidence type="ECO:0000256" key="4">
    <source>
        <dbReference type="ARBA" id="ARBA00023157"/>
    </source>
</evidence>
<feature type="transmembrane region" description="Helical" evidence="5">
    <location>
        <begin position="936"/>
        <end position="957"/>
    </location>
</feature>
<feature type="transmembrane region" description="Helical" evidence="5">
    <location>
        <begin position="1080"/>
        <end position="1106"/>
    </location>
</feature>
<gene>
    <name evidence="7" type="ORF">PGLA1383_LOCUS906</name>
</gene>
<feature type="transmembrane region" description="Helical" evidence="5">
    <location>
        <begin position="1039"/>
        <end position="1060"/>
    </location>
</feature>
<feature type="transmembrane region" description="Helical" evidence="5">
    <location>
        <begin position="903"/>
        <end position="924"/>
    </location>
</feature>
<evidence type="ECO:0000256" key="3">
    <source>
        <dbReference type="ARBA" id="ARBA00023136"/>
    </source>
</evidence>
<dbReference type="Pfam" id="PF09258">
    <property type="entry name" value="Glyco_transf_64"/>
    <property type="match status" value="1"/>
</dbReference>
<evidence type="ECO:0000259" key="6">
    <source>
        <dbReference type="Pfam" id="PF09258"/>
    </source>
</evidence>
<evidence type="ECO:0000256" key="5">
    <source>
        <dbReference type="SAM" id="Phobius"/>
    </source>
</evidence>
<evidence type="ECO:0000313" key="7">
    <source>
        <dbReference type="EMBL" id="CAE8581896.1"/>
    </source>
</evidence>
<dbReference type="Proteomes" id="UP000654075">
    <property type="component" value="Unassembled WGS sequence"/>
</dbReference>
<keyword evidence="5" id="KW-1133">Transmembrane helix</keyword>
<dbReference type="GO" id="GO:0016757">
    <property type="term" value="F:glycosyltransferase activity"/>
    <property type="evidence" value="ECO:0007669"/>
    <property type="project" value="InterPro"/>
</dbReference>
<dbReference type="GO" id="GO:0016020">
    <property type="term" value="C:membrane"/>
    <property type="evidence" value="ECO:0007669"/>
    <property type="project" value="UniProtKB-SubCell"/>
</dbReference>
<dbReference type="AlphaFoldDB" id="A0A813D0U7"/>
<dbReference type="InterPro" id="IPR004263">
    <property type="entry name" value="Exostosin"/>
</dbReference>
<feature type="transmembrane region" description="Helical" evidence="5">
    <location>
        <begin position="998"/>
        <end position="1019"/>
    </location>
</feature>
<feature type="transmembrane region" description="Helical" evidence="5">
    <location>
        <begin position="879"/>
        <end position="897"/>
    </location>
</feature>
<dbReference type="EMBL" id="CAJNNV010000227">
    <property type="protein sequence ID" value="CAE8581896.1"/>
    <property type="molecule type" value="Genomic_DNA"/>
</dbReference>
<keyword evidence="8" id="KW-1185">Reference proteome</keyword>
<comment type="subcellular location">
    <subcellularLocation>
        <location evidence="1">Membrane</location>
    </subcellularLocation>
</comment>
<dbReference type="SUPFAM" id="SSF53448">
    <property type="entry name" value="Nucleotide-diphospho-sugar transferases"/>
    <property type="match status" value="1"/>
</dbReference>
<dbReference type="InterPro" id="IPR029044">
    <property type="entry name" value="Nucleotide-diphossugar_trans"/>
</dbReference>
<feature type="transmembrane region" description="Helical" evidence="5">
    <location>
        <begin position="827"/>
        <end position="849"/>
    </location>
</feature>
<keyword evidence="5" id="KW-0812">Transmembrane</keyword>
<dbReference type="Gene3D" id="3.90.550.10">
    <property type="entry name" value="Spore Coat Polysaccharide Biosynthesis Protein SpsA, Chain A"/>
    <property type="match status" value="1"/>
</dbReference>
<dbReference type="OrthoDB" id="2014201at2759"/>
<protein>
    <recommendedName>
        <fullName evidence="6">Glycosyl transferase 64 domain-containing protein</fullName>
    </recommendedName>
</protein>
<keyword evidence="4" id="KW-1015">Disulfide bond</keyword>
<dbReference type="PANTHER" id="PTHR48261">
    <property type="entry name" value="ACETYLGLUCOSAMINYLTRANSFERASE"/>
    <property type="match status" value="1"/>
</dbReference>
<evidence type="ECO:0000313" key="8">
    <source>
        <dbReference type="Proteomes" id="UP000654075"/>
    </source>
</evidence>
<comment type="caution">
    <text evidence="7">The sequence shown here is derived from an EMBL/GenBank/DDBJ whole genome shotgun (WGS) entry which is preliminary data.</text>
</comment>
<keyword evidence="3 5" id="KW-0472">Membrane</keyword>
<dbReference type="PANTHER" id="PTHR48261:SF2">
    <property type="entry name" value="ACETYLGLUCOSAMINYLTRANSFERASE"/>
    <property type="match status" value="1"/>
</dbReference>
<reference evidence="7" key="1">
    <citation type="submission" date="2021-02" db="EMBL/GenBank/DDBJ databases">
        <authorList>
            <person name="Dougan E. K."/>
            <person name="Rhodes N."/>
            <person name="Thang M."/>
            <person name="Chan C."/>
        </authorList>
    </citation>
    <scope>NUCLEOTIDE SEQUENCE</scope>
</reference>
<accession>A0A813D0U7</accession>
<evidence type="ECO:0000256" key="2">
    <source>
        <dbReference type="ARBA" id="ARBA00022679"/>
    </source>
</evidence>
<feature type="domain" description="Glycosyl transferase 64" evidence="6">
    <location>
        <begin position="435"/>
        <end position="715"/>
    </location>
</feature>
<keyword evidence="2" id="KW-0808">Transferase</keyword>
<organism evidence="7 8">
    <name type="scientific">Polarella glacialis</name>
    <name type="common">Dinoflagellate</name>
    <dbReference type="NCBI Taxonomy" id="89957"/>
    <lineage>
        <taxon>Eukaryota</taxon>
        <taxon>Sar</taxon>
        <taxon>Alveolata</taxon>
        <taxon>Dinophyceae</taxon>
        <taxon>Suessiales</taxon>
        <taxon>Suessiaceae</taxon>
        <taxon>Polarella</taxon>
    </lineage>
</organism>
<name>A0A813D0U7_POLGL</name>